<dbReference type="InterPro" id="IPR015867">
    <property type="entry name" value="N-reg_PII/ATP_PRibTrfase_C"/>
</dbReference>
<sequence>MYQLITYIPEDALESVKAALFSAGAGTIGNYAHCAWQVRGEGQFLPLSGSNPHIGENGELCRLPEWRVEMVLTEACKEAVIAALHASHPYETPAFSLIKLDNP</sequence>
<name>A0A380MXH3_9GAMM</name>
<proteinExistence type="predicted"/>
<dbReference type="InterPro" id="IPR036069">
    <property type="entry name" value="DUF34/NIF3_sf"/>
</dbReference>
<dbReference type="Proteomes" id="UP000254575">
    <property type="component" value="Unassembled WGS sequence"/>
</dbReference>
<organism evidence="1 2">
    <name type="scientific">Suttonella indologenes</name>
    <dbReference type="NCBI Taxonomy" id="13276"/>
    <lineage>
        <taxon>Bacteria</taxon>
        <taxon>Pseudomonadati</taxon>
        <taxon>Pseudomonadota</taxon>
        <taxon>Gammaproteobacteria</taxon>
        <taxon>Cardiobacteriales</taxon>
        <taxon>Cardiobacteriaceae</taxon>
        <taxon>Suttonella</taxon>
    </lineage>
</organism>
<protein>
    <submittedName>
        <fullName evidence="1">Uncharacterized protein conserved in bacteria</fullName>
    </submittedName>
</protein>
<dbReference type="PANTHER" id="PTHR41774">
    <property type="match status" value="1"/>
</dbReference>
<dbReference type="PANTHER" id="PTHR41774:SF1">
    <property type="entry name" value="NGG1P INTERACTING FACTOR NIF3"/>
    <property type="match status" value="1"/>
</dbReference>
<accession>A0A380MXH3</accession>
<dbReference type="OrthoDB" id="9795763at2"/>
<reference evidence="1 2" key="1">
    <citation type="submission" date="2018-06" db="EMBL/GenBank/DDBJ databases">
        <authorList>
            <consortium name="Pathogen Informatics"/>
            <person name="Doyle S."/>
        </authorList>
    </citation>
    <scope>NUCLEOTIDE SEQUENCE [LARGE SCALE GENOMIC DNA]</scope>
    <source>
        <strain evidence="1 2">NCTC10717</strain>
    </source>
</reference>
<evidence type="ECO:0000313" key="1">
    <source>
        <dbReference type="EMBL" id="SUO96736.1"/>
    </source>
</evidence>
<dbReference type="SUPFAM" id="SSF102705">
    <property type="entry name" value="NIF3 (NGG1p interacting factor 3)-like"/>
    <property type="match status" value="1"/>
</dbReference>
<evidence type="ECO:0000313" key="2">
    <source>
        <dbReference type="Proteomes" id="UP000254575"/>
    </source>
</evidence>
<keyword evidence="2" id="KW-1185">Reference proteome</keyword>
<dbReference type="FunFam" id="3.30.70.120:FF:000006">
    <property type="entry name" value="GTP cyclohydrolase 1 type 2 homolog"/>
    <property type="match status" value="1"/>
</dbReference>
<gene>
    <name evidence="1" type="ORF">NCTC10717_01148</name>
</gene>
<dbReference type="AlphaFoldDB" id="A0A380MXH3"/>
<dbReference type="EMBL" id="UHIA01000004">
    <property type="protein sequence ID" value="SUO96736.1"/>
    <property type="molecule type" value="Genomic_DNA"/>
</dbReference>
<dbReference type="Gene3D" id="3.30.70.120">
    <property type="match status" value="1"/>
</dbReference>
<dbReference type="RefSeq" id="WP_115218395.1">
    <property type="nucleotide sequence ID" value="NZ_UHIA01000004.1"/>
</dbReference>